<dbReference type="RefSeq" id="WP_081838080.1">
    <property type="nucleotide sequence ID" value="NZ_AZRA01000050.1"/>
</dbReference>
<keyword evidence="1" id="KW-1133">Transmembrane helix</keyword>
<organism evidence="2 3">
    <name type="scientific">Sphaerotilus natans subsp. natans DSM 6575</name>
    <dbReference type="NCBI Taxonomy" id="1286631"/>
    <lineage>
        <taxon>Bacteria</taxon>
        <taxon>Pseudomonadati</taxon>
        <taxon>Pseudomonadota</taxon>
        <taxon>Betaproteobacteria</taxon>
        <taxon>Burkholderiales</taxon>
        <taxon>Sphaerotilaceae</taxon>
        <taxon>Sphaerotilus</taxon>
    </lineage>
</organism>
<evidence type="ECO:0000313" key="2">
    <source>
        <dbReference type="EMBL" id="KDB52402.1"/>
    </source>
</evidence>
<dbReference type="EMBL" id="AZRA01000050">
    <property type="protein sequence ID" value="KDB52402.1"/>
    <property type="molecule type" value="Genomic_DNA"/>
</dbReference>
<dbReference type="InterPro" id="IPR012902">
    <property type="entry name" value="N_methyl_site"/>
</dbReference>
<evidence type="ECO:0008006" key="4">
    <source>
        <dbReference type="Google" id="ProtNLM"/>
    </source>
</evidence>
<dbReference type="PROSITE" id="PS00409">
    <property type="entry name" value="PROKAR_NTER_METHYL"/>
    <property type="match status" value="1"/>
</dbReference>
<dbReference type="Pfam" id="PF07963">
    <property type="entry name" value="N_methyl"/>
    <property type="match status" value="1"/>
</dbReference>
<accession>A0A059KLP5</accession>
<keyword evidence="3" id="KW-1185">Reference proteome</keyword>
<keyword evidence="1" id="KW-0472">Membrane</keyword>
<dbReference type="PATRIC" id="fig|1286631.3.peg.1983"/>
<proteinExistence type="predicted"/>
<dbReference type="STRING" id="34103.SAMN05421778_11550"/>
<gene>
    <name evidence="2" type="ORF">X805_20170</name>
</gene>
<name>A0A059KLP5_9BURK</name>
<comment type="caution">
    <text evidence="2">The sequence shown here is derived from an EMBL/GenBank/DDBJ whole genome shotgun (WGS) entry which is preliminary data.</text>
</comment>
<dbReference type="AlphaFoldDB" id="A0A059KLP5"/>
<dbReference type="InterPro" id="IPR032092">
    <property type="entry name" value="PilW"/>
</dbReference>
<dbReference type="Proteomes" id="UP000026714">
    <property type="component" value="Unassembled WGS sequence"/>
</dbReference>
<dbReference type="Pfam" id="PF16074">
    <property type="entry name" value="PilW"/>
    <property type="match status" value="1"/>
</dbReference>
<evidence type="ECO:0000313" key="3">
    <source>
        <dbReference type="Proteomes" id="UP000026714"/>
    </source>
</evidence>
<protein>
    <recommendedName>
        <fullName evidence="4">Prepilin-type N-terminal cleavage/methylation domain-containing protein</fullName>
    </recommendedName>
</protein>
<sequence>MNQDAMTPDFPVPTDRLRARQRGVTLIELMVGMVIGLLAVLVISQVAILYEGRKRTITSGSDAQVSGALSLMAIQRDLQDSGYGLAEGGAVGCPVRARHSSMAAGQLLRFVLAPAVITDGSDGAPDRIAVLLSRPADFAVPVRVVSDHPRDGQVFGVGTGSGLGLRQGHLMLAVPTTVPDPKTLANDETSWCSIFNLTATPDADSTSLAHAADANGPWNPDAGSTPVFPGTTGVSVAYPTGSLLLNLGTLTRRTYCISGLGDDCDSAGSPQVPLNLRQISFSSSTAQDSVEDLHPQVVQLQAVYGLDSSGNDRIVDQWSATAPTTAAGWRQIIALRVAVVTRSVQDERRPDRSGDKVVTPDLPVWHPDGSTAETLRVDRVVGEQWRNYRYKVYETVVPLRNMLWQAAS</sequence>
<feature type="transmembrane region" description="Helical" evidence="1">
    <location>
        <begin position="26"/>
        <end position="50"/>
    </location>
</feature>
<dbReference type="eggNOG" id="COG4966">
    <property type="taxonomic scope" value="Bacteria"/>
</dbReference>
<dbReference type="NCBIfam" id="TIGR02532">
    <property type="entry name" value="IV_pilin_GFxxxE"/>
    <property type="match status" value="1"/>
</dbReference>
<keyword evidence="1" id="KW-0812">Transmembrane</keyword>
<dbReference type="GO" id="GO:0043683">
    <property type="term" value="P:type IV pilus assembly"/>
    <property type="evidence" value="ECO:0007669"/>
    <property type="project" value="InterPro"/>
</dbReference>
<evidence type="ECO:0000256" key="1">
    <source>
        <dbReference type="SAM" id="Phobius"/>
    </source>
</evidence>
<reference evidence="2 3" key="1">
    <citation type="journal article" date="2014" name="FEMS Microbiol. Ecol.">
        <title>Sphaerotilus natans encrusted with nanoball-shaped Fe(III) oxide minerals formed by nitrate-reducing mixotrophic Fe(II) oxidation.</title>
        <authorList>
            <person name="Park S."/>
            <person name="Kim D.H."/>
            <person name="Lee J.H."/>
            <person name="Hur H.G."/>
        </authorList>
    </citation>
    <scope>NUCLEOTIDE SEQUENCE [LARGE SCALE GENOMIC DNA]</scope>
    <source>
        <strain evidence="2 3">DSM 6575</strain>
    </source>
</reference>